<dbReference type="PhylomeDB" id="A0A0G4GKB5"/>
<dbReference type="GO" id="GO:0005737">
    <property type="term" value="C:cytoplasm"/>
    <property type="evidence" value="ECO:0007669"/>
    <property type="project" value="TreeGrafter"/>
</dbReference>
<dbReference type="InterPro" id="IPR009053">
    <property type="entry name" value="Prefoldin"/>
</dbReference>
<feature type="coiled-coil region" evidence="3">
    <location>
        <begin position="98"/>
        <end position="125"/>
    </location>
</feature>
<accession>A0A0G4GKB5</accession>
<dbReference type="GO" id="GO:0006457">
    <property type="term" value="P:protein folding"/>
    <property type="evidence" value="ECO:0007669"/>
    <property type="project" value="InterPro"/>
</dbReference>
<comment type="similarity">
    <text evidence="1">Belongs to the prefoldin subunit beta family.</text>
</comment>
<evidence type="ECO:0000256" key="3">
    <source>
        <dbReference type="SAM" id="Coils"/>
    </source>
</evidence>
<sequence length="146" mass="16093">MSAELAKTIQTKIKKHHEEFENLKSKQTKHVESRQSLEAQLMENRMVAKTLKGLKEDAAVFKKIGPVMVKQSVADASDTVSKRMEFIESQMLRANEVMESTDKQMVEHNEAIKSLQAEFQAAIQAAMKGPGPEGQGAPGQVGEVAV</sequence>
<evidence type="ECO:0000313" key="4">
    <source>
        <dbReference type="EMBL" id="CEM30343.1"/>
    </source>
</evidence>
<dbReference type="VEuPathDB" id="CryptoDB:Cvel_22272"/>
<dbReference type="Pfam" id="PF01920">
    <property type="entry name" value="Prefoldin_2"/>
    <property type="match status" value="1"/>
</dbReference>
<dbReference type="GO" id="GO:0051131">
    <property type="term" value="P:chaperone-mediated protein complex assembly"/>
    <property type="evidence" value="ECO:0007669"/>
    <property type="project" value="TreeGrafter"/>
</dbReference>
<keyword evidence="3" id="KW-0175">Coiled coil</keyword>
<dbReference type="CDD" id="cd23161">
    <property type="entry name" value="Prefoldin_6"/>
    <property type="match status" value="1"/>
</dbReference>
<dbReference type="GO" id="GO:0051087">
    <property type="term" value="F:protein-folding chaperone binding"/>
    <property type="evidence" value="ECO:0007669"/>
    <property type="project" value="TreeGrafter"/>
</dbReference>
<proteinExistence type="inferred from homology"/>
<gene>
    <name evidence="4" type="ORF">Cvel_22272</name>
</gene>
<keyword evidence="2" id="KW-0143">Chaperone</keyword>
<dbReference type="GO" id="GO:0016272">
    <property type="term" value="C:prefoldin complex"/>
    <property type="evidence" value="ECO:0007669"/>
    <property type="project" value="InterPro"/>
</dbReference>
<evidence type="ECO:0008006" key="5">
    <source>
        <dbReference type="Google" id="ProtNLM"/>
    </source>
</evidence>
<dbReference type="SUPFAM" id="SSF46579">
    <property type="entry name" value="Prefoldin"/>
    <property type="match status" value="1"/>
</dbReference>
<dbReference type="GO" id="GO:0051082">
    <property type="term" value="F:unfolded protein binding"/>
    <property type="evidence" value="ECO:0007669"/>
    <property type="project" value="InterPro"/>
</dbReference>
<dbReference type="PANTHER" id="PTHR21431">
    <property type="entry name" value="PREFOLDIN SUBUNIT 6"/>
    <property type="match status" value="1"/>
</dbReference>
<reference evidence="4" key="1">
    <citation type="submission" date="2014-11" db="EMBL/GenBank/DDBJ databases">
        <authorList>
            <person name="Otto D Thomas"/>
            <person name="Naeem Raeece"/>
        </authorList>
    </citation>
    <scope>NUCLEOTIDE SEQUENCE</scope>
</reference>
<dbReference type="Gene3D" id="1.10.287.370">
    <property type="match status" value="1"/>
</dbReference>
<dbReference type="PANTHER" id="PTHR21431:SF0">
    <property type="entry name" value="PREFOLDIN SUBUNIT 6"/>
    <property type="match status" value="1"/>
</dbReference>
<protein>
    <recommendedName>
        <fullName evidence="5">Prefoldin subunit 6</fullName>
    </recommendedName>
</protein>
<dbReference type="EMBL" id="CDMZ01001295">
    <property type="protein sequence ID" value="CEM30343.1"/>
    <property type="molecule type" value="Genomic_DNA"/>
</dbReference>
<name>A0A0G4GKB5_9ALVE</name>
<evidence type="ECO:0000256" key="1">
    <source>
        <dbReference type="ARBA" id="ARBA00008045"/>
    </source>
</evidence>
<dbReference type="AlphaFoldDB" id="A0A0G4GKB5"/>
<dbReference type="InterPro" id="IPR002777">
    <property type="entry name" value="PFD_beta-like"/>
</dbReference>
<evidence type="ECO:0000256" key="2">
    <source>
        <dbReference type="ARBA" id="ARBA00023186"/>
    </source>
</evidence>
<organism evidence="4">
    <name type="scientific">Chromera velia CCMP2878</name>
    <dbReference type="NCBI Taxonomy" id="1169474"/>
    <lineage>
        <taxon>Eukaryota</taxon>
        <taxon>Sar</taxon>
        <taxon>Alveolata</taxon>
        <taxon>Colpodellida</taxon>
        <taxon>Chromeraceae</taxon>
        <taxon>Chromera</taxon>
    </lineage>
</organism>